<evidence type="ECO:0000313" key="3">
    <source>
        <dbReference type="EMBL" id="QDC36469.1"/>
    </source>
</evidence>
<dbReference type="AlphaFoldDB" id="A0A5B8CB74"/>
<evidence type="ECO:0000256" key="1">
    <source>
        <dbReference type="SAM" id="MobiDB-lite"/>
    </source>
</evidence>
<proteinExistence type="predicted"/>
<evidence type="ECO:0000313" key="4">
    <source>
        <dbReference type="Proteomes" id="UP000311469"/>
    </source>
</evidence>
<reference evidence="3 4" key="1">
    <citation type="submission" date="2019-06" db="EMBL/GenBank/DDBJ databases">
        <title>Genome organization and adaptive potential of archetypical organophosphate degarding Sphingobium fuliginis ATCC 27551.</title>
        <authorList>
            <person name="Sarwar A."/>
            <person name="Parthasarathy S."/>
            <person name="Singh C."/>
            <person name="Siddavattam D."/>
        </authorList>
    </citation>
    <scope>NUCLEOTIDE SEQUENCE [LARGE SCALE GENOMIC DNA]</scope>
    <source>
        <strain evidence="3 4">ATCC 27551</strain>
    </source>
</reference>
<protein>
    <submittedName>
        <fullName evidence="3">Helix-turn-helix domain-containing protein</fullName>
    </submittedName>
</protein>
<evidence type="ECO:0000259" key="2">
    <source>
        <dbReference type="Pfam" id="PF12728"/>
    </source>
</evidence>
<feature type="domain" description="Helix-turn-helix" evidence="2">
    <location>
        <begin position="24"/>
        <end position="73"/>
    </location>
</feature>
<dbReference type="InterPro" id="IPR041657">
    <property type="entry name" value="HTH_17"/>
</dbReference>
<accession>A0A5B8CB74</accession>
<dbReference type="KEGG" id="sufl:FIL70_03630"/>
<dbReference type="Pfam" id="PF12728">
    <property type="entry name" value="HTH_17"/>
    <property type="match status" value="1"/>
</dbReference>
<sequence length="103" mass="11410">MTSTKSTMAANLTTLGGTMADKPMTVTVLADRWGVSTTHVYNLLQSGDLEGFKLGKKLWRIQPEAVARYEQRQAEPEAHATDHPPEPDKPDSRSLGRSIRRGF</sequence>
<gene>
    <name evidence="3" type="ORF">FIL70_03630</name>
</gene>
<feature type="compositionally biased region" description="Basic and acidic residues" evidence="1">
    <location>
        <begin position="68"/>
        <end position="94"/>
    </location>
</feature>
<organism evidence="3 4">
    <name type="scientific">Sphingobium fuliginis ATCC 27551</name>
    <dbReference type="NCBI Taxonomy" id="1208342"/>
    <lineage>
        <taxon>Bacteria</taxon>
        <taxon>Pseudomonadati</taxon>
        <taxon>Pseudomonadota</taxon>
        <taxon>Alphaproteobacteria</taxon>
        <taxon>Sphingomonadales</taxon>
        <taxon>Sphingomonadaceae</taxon>
        <taxon>Sphingobium</taxon>
    </lineage>
</organism>
<feature type="region of interest" description="Disordered" evidence="1">
    <location>
        <begin position="68"/>
        <end position="103"/>
    </location>
</feature>
<dbReference type="EMBL" id="CP041016">
    <property type="protein sequence ID" value="QDC36469.1"/>
    <property type="molecule type" value="Genomic_DNA"/>
</dbReference>
<name>A0A5B8CB74_SPHSA</name>
<dbReference type="Proteomes" id="UP000311469">
    <property type="component" value="Chromosome cSF1"/>
</dbReference>